<evidence type="ECO:0008006" key="3">
    <source>
        <dbReference type="Google" id="ProtNLM"/>
    </source>
</evidence>
<gene>
    <name evidence="1" type="ORF">O6P32_00970</name>
</gene>
<protein>
    <recommendedName>
        <fullName evidence="3">N-acetyltransferase domain-containing protein</fullName>
    </recommendedName>
</protein>
<comment type="caution">
    <text evidence="1">The sequence shown here is derived from an EMBL/GenBank/DDBJ whole genome shotgun (WGS) entry which is preliminary data.</text>
</comment>
<name>A0ABT4PE21_9BACT</name>
<proteinExistence type="predicted"/>
<sequence>MIQIIRLDGIDKKLYPLIGPLVMNPEVLRFNNNYPFKTGEQYKWYIAVSQKEILGFIPVEYRKQEWIINNYYACPDKENEILSTLVKAVIKEWEQESSISLSAVVQTRHLTIFTEEDFEITKNWKIYCKMKKQI</sequence>
<evidence type="ECO:0000313" key="1">
    <source>
        <dbReference type="EMBL" id="MCZ8371283.1"/>
    </source>
</evidence>
<keyword evidence="2" id="KW-1185">Reference proteome</keyword>
<accession>A0ABT4PE21</accession>
<organism evidence="1 2">
    <name type="scientific">Phocaeicola acetigenes</name>
    <dbReference type="NCBI Taxonomy" id="3016083"/>
    <lineage>
        <taxon>Bacteria</taxon>
        <taxon>Pseudomonadati</taxon>
        <taxon>Bacteroidota</taxon>
        <taxon>Bacteroidia</taxon>
        <taxon>Bacteroidales</taxon>
        <taxon>Bacteroidaceae</taxon>
        <taxon>Phocaeicola</taxon>
    </lineage>
</organism>
<dbReference type="EMBL" id="JAPZVM010000001">
    <property type="protein sequence ID" value="MCZ8371283.1"/>
    <property type="molecule type" value="Genomic_DNA"/>
</dbReference>
<dbReference type="Proteomes" id="UP001141933">
    <property type="component" value="Unassembled WGS sequence"/>
</dbReference>
<reference evidence="1" key="1">
    <citation type="submission" date="2022-12" db="EMBL/GenBank/DDBJ databases">
        <title>Phocaeicola acetigenes sp. nov., isolated feces from a healthy human.</title>
        <authorList>
            <person name="Do H."/>
            <person name="Ha Y.B."/>
            <person name="Kim J.-S."/>
            <person name="Suh M.K."/>
            <person name="Kim H.S."/>
            <person name="Lee J.-S."/>
        </authorList>
    </citation>
    <scope>NUCLEOTIDE SEQUENCE</scope>
    <source>
        <strain evidence="1">KGMB11183</strain>
    </source>
</reference>
<evidence type="ECO:0000313" key="2">
    <source>
        <dbReference type="Proteomes" id="UP001141933"/>
    </source>
</evidence>
<dbReference type="RefSeq" id="WP_269876346.1">
    <property type="nucleotide sequence ID" value="NZ_JAPZVM010000001.1"/>
</dbReference>